<reference evidence="5" key="1">
    <citation type="journal article" date="2020" name="Mol. Plant Microbe">
        <title>Rhizobial microsymbionts of the narrowly endemic Oxytropis species growing in Kamchatka are characterized by significant genetic diversity and possess a set of genes that are associated with T3SS and T6SS secretion systems and can affect the development of symbiosis.</title>
        <authorList>
            <person name="Safronova V."/>
            <person name="Guro P."/>
            <person name="Sazanova A."/>
            <person name="Kuznetsova I."/>
            <person name="Belimov A."/>
            <person name="Yakubov V."/>
            <person name="Chirak E."/>
            <person name="Afonin A."/>
            <person name="Gogolev Y."/>
            <person name="Andronov E."/>
            <person name="Tikhonovich I."/>
        </authorList>
    </citation>
    <scope>NUCLEOTIDE SEQUENCE [LARGE SCALE GENOMIC DNA]</scope>
    <source>
        <strain evidence="5">581</strain>
    </source>
</reference>
<dbReference type="NCBIfam" id="TIGR00254">
    <property type="entry name" value="GGDEF"/>
    <property type="match status" value="1"/>
</dbReference>
<dbReference type="PANTHER" id="PTHR33121:SF23">
    <property type="entry name" value="CYCLIC DI-GMP PHOSPHODIESTERASE PDEB"/>
    <property type="match status" value="1"/>
</dbReference>
<keyword evidence="1" id="KW-1133">Transmembrane helix</keyword>
<keyword evidence="1" id="KW-0812">Transmembrane</keyword>
<feature type="domain" description="GGDEF" evidence="3">
    <location>
        <begin position="289"/>
        <end position="422"/>
    </location>
</feature>
<feature type="domain" description="EAL" evidence="2">
    <location>
        <begin position="433"/>
        <end position="690"/>
    </location>
</feature>
<dbReference type="InterPro" id="IPR029787">
    <property type="entry name" value="Nucleotide_cyclase"/>
</dbReference>
<dbReference type="PROSITE" id="PS50887">
    <property type="entry name" value="GGDEF"/>
    <property type="match status" value="1"/>
</dbReference>
<feature type="transmembrane region" description="Helical" evidence="1">
    <location>
        <begin position="20"/>
        <end position="45"/>
    </location>
</feature>
<dbReference type="InterPro" id="IPR035919">
    <property type="entry name" value="EAL_sf"/>
</dbReference>
<dbReference type="EMBL" id="CP050292">
    <property type="protein sequence ID" value="QND73046.1"/>
    <property type="molecule type" value="Genomic_DNA"/>
</dbReference>
<dbReference type="KEGG" id="trb:HB776_18940"/>
<dbReference type="Proteomes" id="UP000515291">
    <property type="component" value="Chromosome"/>
</dbReference>
<dbReference type="SUPFAM" id="SSF141868">
    <property type="entry name" value="EAL domain-like"/>
    <property type="match status" value="1"/>
</dbReference>
<dbReference type="Gene3D" id="3.30.70.270">
    <property type="match status" value="1"/>
</dbReference>
<dbReference type="GO" id="GO:0071111">
    <property type="term" value="F:cyclic-guanylate-specific phosphodiesterase activity"/>
    <property type="evidence" value="ECO:0007669"/>
    <property type="project" value="InterPro"/>
</dbReference>
<dbReference type="CDD" id="cd01949">
    <property type="entry name" value="GGDEF"/>
    <property type="match status" value="1"/>
</dbReference>
<organism evidence="4 5">
    <name type="scientific">Tardiphaga robiniae</name>
    <dbReference type="NCBI Taxonomy" id="943830"/>
    <lineage>
        <taxon>Bacteria</taxon>
        <taxon>Pseudomonadati</taxon>
        <taxon>Pseudomonadota</taxon>
        <taxon>Alphaproteobacteria</taxon>
        <taxon>Hyphomicrobiales</taxon>
        <taxon>Nitrobacteraceae</taxon>
        <taxon>Tardiphaga</taxon>
    </lineage>
</organism>
<gene>
    <name evidence="4" type="ORF">HB776_18940</name>
</gene>
<dbReference type="PROSITE" id="PS50883">
    <property type="entry name" value="EAL"/>
    <property type="match status" value="1"/>
</dbReference>
<dbReference type="FunFam" id="3.30.70.270:FF:000001">
    <property type="entry name" value="Diguanylate cyclase domain protein"/>
    <property type="match status" value="1"/>
</dbReference>
<name>A0A7G6U214_9BRAD</name>
<dbReference type="RefSeq" id="WP_184511910.1">
    <property type="nucleotide sequence ID" value="NZ_CP050292.1"/>
</dbReference>
<sequence>MSESKYPRRVPHLLRSVWPFVAIVLLQAFLAGTSIHILSSVRAYVTGESRWSKGQMEAVHSLSLYAETGDDRYYRRYQASIAVPLGDLIARRALEQPVPDLRAAYDGFLQGGNDAADIPGMISLFRNFSKVVYLARAIETWHATDPVIQSLVDTADAIHASVIDGKVGSMRLAALKAQIDQINEQTSPLAVEFSRRLGIGSRAIQGILLVANVFTAALLILLGIWRTRNLLIQRQRFETALKIEKEREQKYISRLAFQASHDALTGLANRREFERRVQYALPRIDADARPHALMFLDLDQFKIVNDTCGHAAGDHLLRQVSGILKKHLRPDNLLARLGGDEFAVLLERCEPDRAAATAERLRRTVEELNFVWNGRSFNVTVSIGLVCIAQPEVTLEEALRAADAACYMAKEKGRNRVTLHQPSDSELLQRFGEMNWVQRIHDALEQDRFCLYAQKIIPLSEREDGTLHVELLLRLRDEAGQLVAPGHFIPAAERYGLMTLIDRWVVRNAFIILAARLVEGATPVSTCAINLSGATFKDESFLDYVREQFRIYRIPPTIICFEITETSAIANLADANKFIQALQQIGCRFSLDDFGSGMSSFAYLKHLPVDYLKIDGSFVKDMLTDPIDRAMVEMISHIGKIMGKRTVAEFVESDEIITALTEIGVDFAQGYAVGRPEPFDVHSEIDRRNVA</sequence>
<dbReference type="AlphaFoldDB" id="A0A7G6U214"/>
<dbReference type="InterPro" id="IPR001633">
    <property type="entry name" value="EAL_dom"/>
</dbReference>
<evidence type="ECO:0000313" key="5">
    <source>
        <dbReference type="Proteomes" id="UP000515291"/>
    </source>
</evidence>
<dbReference type="SMART" id="SM00052">
    <property type="entry name" value="EAL"/>
    <property type="match status" value="1"/>
</dbReference>
<dbReference type="InterPro" id="IPR000160">
    <property type="entry name" value="GGDEF_dom"/>
</dbReference>
<dbReference type="CDD" id="cd01948">
    <property type="entry name" value="EAL"/>
    <property type="match status" value="1"/>
</dbReference>
<dbReference type="InterPro" id="IPR043128">
    <property type="entry name" value="Rev_trsase/Diguanyl_cyclase"/>
</dbReference>
<dbReference type="Gene3D" id="3.20.20.450">
    <property type="entry name" value="EAL domain"/>
    <property type="match status" value="1"/>
</dbReference>
<evidence type="ECO:0000256" key="1">
    <source>
        <dbReference type="SAM" id="Phobius"/>
    </source>
</evidence>
<dbReference type="PANTHER" id="PTHR33121">
    <property type="entry name" value="CYCLIC DI-GMP PHOSPHODIESTERASE PDEF"/>
    <property type="match status" value="1"/>
</dbReference>
<dbReference type="SUPFAM" id="SSF55073">
    <property type="entry name" value="Nucleotide cyclase"/>
    <property type="match status" value="1"/>
</dbReference>
<dbReference type="Pfam" id="PF00563">
    <property type="entry name" value="EAL"/>
    <property type="match status" value="1"/>
</dbReference>
<accession>A0A7G6U214</accession>
<keyword evidence="1" id="KW-0472">Membrane</keyword>
<dbReference type="InterPro" id="IPR050706">
    <property type="entry name" value="Cyclic-di-GMP_PDE-like"/>
</dbReference>
<proteinExistence type="predicted"/>
<dbReference type="Pfam" id="PF00990">
    <property type="entry name" value="GGDEF"/>
    <property type="match status" value="1"/>
</dbReference>
<feature type="transmembrane region" description="Helical" evidence="1">
    <location>
        <begin position="203"/>
        <end position="225"/>
    </location>
</feature>
<evidence type="ECO:0000313" key="4">
    <source>
        <dbReference type="EMBL" id="QND73046.1"/>
    </source>
</evidence>
<evidence type="ECO:0000259" key="3">
    <source>
        <dbReference type="PROSITE" id="PS50887"/>
    </source>
</evidence>
<protein>
    <submittedName>
        <fullName evidence="4">EAL domain-containing protein</fullName>
    </submittedName>
</protein>
<dbReference type="SMART" id="SM00267">
    <property type="entry name" value="GGDEF"/>
    <property type="match status" value="1"/>
</dbReference>
<evidence type="ECO:0000259" key="2">
    <source>
        <dbReference type="PROSITE" id="PS50883"/>
    </source>
</evidence>